<feature type="domain" description="Lantibiotic biosynthesis protein dehydration" evidence="2">
    <location>
        <begin position="226"/>
        <end position="602"/>
    </location>
</feature>
<dbReference type="EMBL" id="ANAH02000066">
    <property type="protein sequence ID" value="EPX56490.1"/>
    <property type="molecule type" value="Genomic_DNA"/>
</dbReference>
<evidence type="ECO:0000259" key="2">
    <source>
        <dbReference type="Pfam" id="PF13575"/>
    </source>
</evidence>
<dbReference type="eggNOG" id="COG4403">
    <property type="taxonomic scope" value="Bacteria"/>
</dbReference>
<dbReference type="Pfam" id="PF05147">
    <property type="entry name" value="LANC_like"/>
    <property type="match status" value="1"/>
</dbReference>
<dbReference type="InterPro" id="IPR007822">
    <property type="entry name" value="LANC-like"/>
</dbReference>
<comment type="caution">
    <text evidence="3">The sequence shown here is derived from an EMBL/GenBank/DDBJ whole genome shotgun (WGS) entry which is preliminary data.</text>
</comment>
<dbReference type="Gene3D" id="1.50.10.10">
    <property type="match status" value="1"/>
</dbReference>
<dbReference type="InterPro" id="IPR017146">
    <property type="entry name" value="Lanti_2_LanM"/>
</dbReference>
<feature type="binding site" evidence="1">
    <location>
        <position position="987"/>
    </location>
    <ligand>
        <name>Zn(2+)</name>
        <dbReference type="ChEBI" id="CHEBI:29105"/>
    </ligand>
</feature>
<dbReference type="PRINTS" id="PR01950">
    <property type="entry name" value="LANCSUPER"/>
</dbReference>
<dbReference type="GO" id="GO:0031179">
    <property type="term" value="P:peptide modification"/>
    <property type="evidence" value="ECO:0007669"/>
    <property type="project" value="InterPro"/>
</dbReference>
<name>S9NW96_CYSF2</name>
<dbReference type="SUPFAM" id="SSF158745">
    <property type="entry name" value="LanC-like"/>
    <property type="match status" value="1"/>
</dbReference>
<keyword evidence="1" id="KW-0479">Metal-binding</keyword>
<dbReference type="InterPro" id="IPR025410">
    <property type="entry name" value="Lant_dehyd"/>
</dbReference>
<proteinExistence type="predicted"/>
<organism evidence="3 4">
    <name type="scientific">Cystobacter fuscus (strain ATCC 25194 / DSM 2262 / NBRC 100088 / M29)</name>
    <dbReference type="NCBI Taxonomy" id="1242864"/>
    <lineage>
        <taxon>Bacteria</taxon>
        <taxon>Pseudomonadati</taxon>
        <taxon>Myxococcota</taxon>
        <taxon>Myxococcia</taxon>
        <taxon>Myxococcales</taxon>
        <taxon>Cystobacterineae</taxon>
        <taxon>Archangiaceae</taxon>
        <taxon>Cystobacter</taxon>
    </lineage>
</organism>
<dbReference type="InterPro" id="IPR012341">
    <property type="entry name" value="6hp_glycosidase-like_sf"/>
</dbReference>
<keyword evidence="1" id="KW-0862">Zinc</keyword>
<dbReference type="RefSeq" id="WP_002620784.1">
    <property type="nucleotide sequence ID" value="NZ_ANAH02000066.1"/>
</dbReference>
<feature type="binding site" evidence="1">
    <location>
        <position position="941"/>
    </location>
    <ligand>
        <name>Zn(2+)</name>
        <dbReference type="ChEBI" id="CHEBI:29105"/>
    </ligand>
</feature>
<gene>
    <name evidence="3" type="ORF">D187_007832</name>
</gene>
<accession>S9NW96</accession>
<dbReference type="CDD" id="cd04792">
    <property type="entry name" value="LanM-like"/>
    <property type="match status" value="1"/>
</dbReference>
<evidence type="ECO:0000313" key="4">
    <source>
        <dbReference type="Proteomes" id="UP000011682"/>
    </source>
</evidence>
<dbReference type="PIRSF" id="PIRSF037228">
    <property type="entry name" value="Lant_mod_RumM"/>
    <property type="match status" value="1"/>
</dbReference>
<dbReference type="GO" id="GO:0046872">
    <property type="term" value="F:metal ion binding"/>
    <property type="evidence" value="ECO:0007669"/>
    <property type="project" value="UniProtKB-KW"/>
</dbReference>
<evidence type="ECO:0000313" key="3">
    <source>
        <dbReference type="EMBL" id="EPX56490.1"/>
    </source>
</evidence>
<dbReference type="AlphaFoldDB" id="S9NW96"/>
<protein>
    <submittedName>
        <fullName evidence="3">Lanthionine biosynthesis protein LanM</fullName>
    </submittedName>
</protein>
<reference evidence="3" key="1">
    <citation type="submission" date="2013-05" db="EMBL/GenBank/DDBJ databases">
        <title>Genome assembly of Cystobacter fuscus DSM 2262.</title>
        <authorList>
            <person name="Sharma G."/>
            <person name="Khatri I."/>
            <person name="Kaur C."/>
            <person name="Mayilraj S."/>
            <person name="Subramanian S."/>
        </authorList>
    </citation>
    <scope>NUCLEOTIDE SEQUENCE [LARGE SCALE GENOMIC DNA]</scope>
    <source>
        <strain evidence="3">DSM 2262</strain>
    </source>
</reference>
<dbReference type="SMART" id="SM01260">
    <property type="entry name" value="LANC_like"/>
    <property type="match status" value="1"/>
</dbReference>
<dbReference type="NCBIfam" id="TIGR03897">
    <property type="entry name" value="lanti_2_LanM"/>
    <property type="match status" value="1"/>
</dbReference>
<dbReference type="GO" id="GO:0005975">
    <property type="term" value="P:carbohydrate metabolic process"/>
    <property type="evidence" value="ECO:0007669"/>
    <property type="project" value="InterPro"/>
</dbReference>
<feature type="binding site" evidence="1">
    <location>
        <position position="986"/>
    </location>
    <ligand>
        <name>Zn(2+)</name>
        <dbReference type="ChEBI" id="CHEBI:29105"/>
    </ligand>
</feature>
<sequence>MEEHVLHNPVWHRSTTLQERVRVLRKRSFGCTDEARSDLARAARRLTRWRSRASLERDDDFSHRLALDGLNEEQLLRLLGEPAEILAARQGPPPEWVSRLLRSLSQPAAADTDQEQLTRRFSPTSAAFLSLLQPLISEGRSRLEEKLRRLVARHPGAPLGLASAAALCLPYLYARLHELQVRTLVLEMNVARLEGLLTGGSAEERFQSFIERMRQPAQLRSLLAEYPVLARRLVACVDTWVSTSFEMLERLTGDFQEIRLALSPNREPGELTGCEPGAGDAHRGGRTVVLLTFSSGLRLVYKPRSLAVAVHFQELLTWLDDRGATPALRTTRILDRGSYGWVEFIERSPCRSIEEVRRFYERQGGYLALLYVLEATDAHLENIIAAGEHPVLIDHESLFHSHFPVEGADRAGRQADLALAESVLRVGLLPTRSWADEDSEGIDFSALGAKAGQLSPGAAPIVEGVGTDEMRIIRKRVAVDGSSNLPMLEGVEVGVLPYADAFKGGFSRMYRLLLEHRDELLDANGPLSRFATDEVRIIVRPTYLYHLMLRESAHPDNLRDALDLDGFFDRLWKTLEHMPYSRPLIPYEREDLWRDDIPFFTSRPRSRDIWSSNGQRLPDFFPASGLELSRQRIETLSEEDLSQQLWFIEASFTAISVTMGGGLLPSRPLKEAAVPASRERLLARAETLGDRLAELAYRRAGSASWIGLMPVAERYWLPTPLGIDLYSGLSGVALFLAWLGELTGKGHYTEVAWETLASIRQRLEEDKSLPGTFGAFGDCGVLHALAHLGALWNEPRLWDEAEALLARLPALIDKDKKHDVFGGAAGCILLLLGLDRCRPSSRARELAVRCGEQLLASAQTMEQGLGWPTPLGPSPLTGLLHGASGIAWALFELATATGEERFRTTARRALEYERAHFSPEAGNWRDLRAEPAPGGFMVSLCHGAPGVGLARLFMLPNLDAEQAHEELSAAVATTLARGFGGTHSLCHGDLGNLEFLMLAEKVLGQSALGHERQRLAAAILTSIEEAGVLCGVPLGVETPGFMTGLAGVGYALLRLAEPERVPSVLALELPGYIRRIVSRPERKD</sequence>
<evidence type="ECO:0000256" key="1">
    <source>
        <dbReference type="PIRSR" id="PIRSR607822-1"/>
    </source>
</evidence>
<dbReference type="Pfam" id="PF13575">
    <property type="entry name" value="DUF4135"/>
    <property type="match status" value="1"/>
</dbReference>
<dbReference type="Proteomes" id="UP000011682">
    <property type="component" value="Unassembled WGS sequence"/>
</dbReference>
<keyword evidence="4" id="KW-1185">Reference proteome</keyword>